<gene>
    <name evidence="3" type="ORF">SAMN05661099_2122</name>
</gene>
<dbReference type="SUPFAM" id="SSF110997">
    <property type="entry name" value="Sporulation related repeat"/>
    <property type="match status" value="1"/>
</dbReference>
<dbReference type="PROSITE" id="PS51724">
    <property type="entry name" value="SPOR"/>
    <property type="match status" value="1"/>
</dbReference>
<evidence type="ECO:0000256" key="1">
    <source>
        <dbReference type="SAM" id="SignalP"/>
    </source>
</evidence>
<evidence type="ECO:0000313" key="3">
    <source>
        <dbReference type="EMBL" id="SKB65724.1"/>
    </source>
</evidence>
<evidence type="ECO:0000313" key="4">
    <source>
        <dbReference type="Proteomes" id="UP000189981"/>
    </source>
</evidence>
<dbReference type="Gene3D" id="3.30.70.1070">
    <property type="entry name" value="Sporulation related repeat"/>
    <property type="match status" value="1"/>
</dbReference>
<dbReference type="InterPro" id="IPR007730">
    <property type="entry name" value="SPOR-like_dom"/>
</dbReference>
<feature type="domain" description="SPOR" evidence="2">
    <location>
        <begin position="53"/>
        <end position="133"/>
    </location>
</feature>
<proteinExistence type="predicted"/>
<dbReference type="RefSeq" id="WP_079702653.1">
    <property type="nucleotide sequence ID" value="NZ_FUYR01000002.1"/>
</dbReference>
<dbReference type="EMBL" id="FUYR01000002">
    <property type="protein sequence ID" value="SKB65724.1"/>
    <property type="molecule type" value="Genomic_DNA"/>
</dbReference>
<organism evidence="3 4">
    <name type="scientific">Daejeonella lutea</name>
    <dbReference type="NCBI Taxonomy" id="572036"/>
    <lineage>
        <taxon>Bacteria</taxon>
        <taxon>Pseudomonadati</taxon>
        <taxon>Bacteroidota</taxon>
        <taxon>Sphingobacteriia</taxon>
        <taxon>Sphingobacteriales</taxon>
        <taxon>Sphingobacteriaceae</taxon>
        <taxon>Daejeonella</taxon>
    </lineage>
</organism>
<evidence type="ECO:0000259" key="2">
    <source>
        <dbReference type="PROSITE" id="PS51724"/>
    </source>
</evidence>
<dbReference type="AlphaFoldDB" id="A0A1T5D1Z0"/>
<dbReference type="STRING" id="572036.SAMN05661099_2122"/>
<dbReference type="InterPro" id="IPR036680">
    <property type="entry name" value="SPOR-like_sf"/>
</dbReference>
<protein>
    <submittedName>
        <fullName evidence="3">Sporulation related domain-containing protein</fullName>
    </submittedName>
</protein>
<name>A0A1T5D1Z0_9SPHI</name>
<reference evidence="4" key="1">
    <citation type="submission" date="2017-02" db="EMBL/GenBank/DDBJ databases">
        <authorList>
            <person name="Varghese N."/>
            <person name="Submissions S."/>
        </authorList>
    </citation>
    <scope>NUCLEOTIDE SEQUENCE [LARGE SCALE GENOMIC DNA]</scope>
    <source>
        <strain evidence="4">DSM 22385</strain>
    </source>
</reference>
<sequence>MYRKLVIGLFLSVFLAQAASAQEGKVVVIKDPQIDSLIAKRLALSRAGSTGNKVTTLGFRVQIYSGLGRDDAYAEQSKFRALFPGVASYVSYTQPNYRVRVGDFRTKLEAQKFVNDLKKNYSSLFIFAEKINPK</sequence>
<feature type="signal peptide" evidence="1">
    <location>
        <begin position="1"/>
        <end position="21"/>
    </location>
</feature>
<dbReference type="GO" id="GO:0042834">
    <property type="term" value="F:peptidoglycan binding"/>
    <property type="evidence" value="ECO:0007669"/>
    <property type="project" value="InterPro"/>
</dbReference>
<keyword evidence="1" id="KW-0732">Signal</keyword>
<dbReference type="Proteomes" id="UP000189981">
    <property type="component" value="Unassembled WGS sequence"/>
</dbReference>
<dbReference type="OrthoDB" id="2473397at2"/>
<feature type="chain" id="PRO_5012775346" evidence="1">
    <location>
        <begin position="22"/>
        <end position="134"/>
    </location>
</feature>
<accession>A0A1T5D1Z0</accession>
<dbReference type="Pfam" id="PF05036">
    <property type="entry name" value="SPOR"/>
    <property type="match status" value="1"/>
</dbReference>
<keyword evidence="4" id="KW-1185">Reference proteome</keyword>